<sequence>MKTACRYATITDHLINDLENTKDRIVAVQREPDDVRRFLTKGKLVDNAELLSKYLIQSGIKKGDKVCILGPNTLEWIIGEVAILLSGAVSVHLTINTKDMEKNWKLINSVNCKALLLDPGMKNEQEHVIAALLEKKKFSDSGIPEDSTLPFIVLLRKMTEYPHFPSLQQTSKLVNSSVVTLPKIYPEETALIVPTSGSTGEPKLIKLSHFSITNSFGTFYEQELTAVNFNDRPFSWIGGYPIPQICIGGTVVFTDSSLALKSKSTDFILTVLKEEKCLSAMLLPYFLTDILENMDGYIDNNWRIKTILTGGQIVESKYANVIGKFCDNLISGYGSSEAMGIALVEPISDPSMVETGNVGHPFPGVEIKIVDNNGLVVEKGKVGNILCRSRSMFQGYYNRDDLTSEVLNPDGWLDTGDVGLISSKDEVVIKGRVKDLISRGTRKIVPSDIENVIRKMASLKEVFVVAVPDPRLLEEICVCFTPHNNTAVSESDVEEFCKTRFVTSDAYDGLDVMQRLSYIHTPMKTPYRHVTITDELINNLEHTKDHVVAVHREPDDARRVLTKGQLAIRFVYWDPNTLEWIIGEFAIVLSGAVSVHLTINTTDMEKNWKLINSVNCKALLLDPGGQIVESKHANVIGKFCDNLVLVYGSSEALFLNLNEPISDPSSVETGNVGHPFTGVEIKIVDDNGLVVEKGKVGKILCRSRFMFQGYYNRDDLTSEVLNPDGWLDTGDVGLINSKDEVVIKGRVKNLISRGTRKIVPSDIENVIRNMASLKEVVVVAVPDTRLLEEICVCFTSHDETTVLESDVEEFCKTRFVARDAYDGLDKHKQDYVNVQHFV</sequence>
<dbReference type="PANTHER" id="PTHR42814:SF3">
    <property type="entry name" value="BETA-N-ACETYLHEXOSAMINIDASE"/>
    <property type="match status" value="1"/>
</dbReference>
<dbReference type="Proteomes" id="UP001217089">
    <property type="component" value="Unassembled WGS sequence"/>
</dbReference>
<name>A0ABQ9E5Q4_TEGGR</name>
<dbReference type="Gene3D" id="3.30.300.30">
    <property type="match status" value="2"/>
</dbReference>
<comment type="caution">
    <text evidence="2">The sequence shown here is derived from an EMBL/GenBank/DDBJ whole genome shotgun (WGS) entry which is preliminary data.</text>
</comment>
<accession>A0ABQ9E5Q4</accession>
<feature type="domain" description="AMP-dependent synthetase/ligase" evidence="1">
    <location>
        <begin position="635"/>
        <end position="711"/>
    </location>
</feature>
<evidence type="ECO:0000313" key="3">
    <source>
        <dbReference type="Proteomes" id="UP001217089"/>
    </source>
</evidence>
<feature type="domain" description="AMP-dependent synthetase/ligase" evidence="1">
    <location>
        <begin position="19"/>
        <end position="397"/>
    </location>
</feature>
<dbReference type="InterPro" id="IPR042099">
    <property type="entry name" value="ANL_N_sf"/>
</dbReference>
<proteinExistence type="predicted"/>
<gene>
    <name evidence="2" type="ORF">KUTeg_022693</name>
</gene>
<dbReference type="Gene3D" id="3.40.50.12780">
    <property type="entry name" value="N-terminal domain of ligase-like"/>
    <property type="match status" value="2"/>
</dbReference>
<keyword evidence="3" id="KW-1185">Reference proteome</keyword>
<protein>
    <recommendedName>
        <fullName evidence="1">AMP-dependent synthetase/ligase domain-containing protein</fullName>
    </recommendedName>
</protein>
<evidence type="ECO:0000313" key="2">
    <source>
        <dbReference type="EMBL" id="KAJ8298633.1"/>
    </source>
</evidence>
<dbReference type="EMBL" id="JARBDR010000921">
    <property type="protein sequence ID" value="KAJ8298633.1"/>
    <property type="molecule type" value="Genomic_DNA"/>
</dbReference>
<dbReference type="CDD" id="cd04433">
    <property type="entry name" value="AFD_class_I"/>
    <property type="match status" value="1"/>
</dbReference>
<dbReference type="PROSITE" id="PS00455">
    <property type="entry name" value="AMP_BINDING"/>
    <property type="match status" value="1"/>
</dbReference>
<dbReference type="InterPro" id="IPR020845">
    <property type="entry name" value="AMP-binding_CS"/>
</dbReference>
<dbReference type="InterPro" id="IPR000873">
    <property type="entry name" value="AMP-dep_synth/lig_dom"/>
</dbReference>
<evidence type="ECO:0000259" key="1">
    <source>
        <dbReference type="Pfam" id="PF00501"/>
    </source>
</evidence>
<dbReference type="SUPFAM" id="SSF56801">
    <property type="entry name" value="Acetyl-CoA synthetase-like"/>
    <property type="match status" value="3"/>
</dbReference>
<dbReference type="Pfam" id="PF00501">
    <property type="entry name" value="AMP-binding"/>
    <property type="match status" value="2"/>
</dbReference>
<reference evidence="2 3" key="1">
    <citation type="submission" date="2022-12" db="EMBL/GenBank/DDBJ databases">
        <title>Chromosome-level genome of Tegillarca granosa.</title>
        <authorList>
            <person name="Kim J."/>
        </authorList>
    </citation>
    <scope>NUCLEOTIDE SEQUENCE [LARGE SCALE GENOMIC DNA]</scope>
    <source>
        <strain evidence="2">Teg-2019</strain>
        <tissue evidence="2">Adductor muscle</tissue>
    </source>
</reference>
<dbReference type="InterPro" id="IPR045851">
    <property type="entry name" value="AMP-bd_C_sf"/>
</dbReference>
<organism evidence="2 3">
    <name type="scientific">Tegillarca granosa</name>
    <name type="common">Malaysian cockle</name>
    <name type="synonym">Anadara granosa</name>
    <dbReference type="NCBI Taxonomy" id="220873"/>
    <lineage>
        <taxon>Eukaryota</taxon>
        <taxon>Metazoa</taxon>
        <taxon>Spiralia</taxon>
        <taxon>Lophotrochozoa</taxon>
        <taxon>Mollusca</taxon>
        <taxon>Bivalvia</taxon>
        <taxon>Autobranchia</taxon>
        <taxon>Pteriomorphia</taxon>
        <taxon>Arcoida</taxon>
        <taxon>Arcoidea</taxon>
        <taxon>Arcidae</taxon>
        <taxon>Tegillarca</taxon>
    </lineage>
</organism>
<dbReference type="PANTHER" id="PTHR42814">
    <property type="entry name" value="AMP-BINDING DOMAIN-CONTAINING PROTEIN"/>
    <property type="match status" value="1"/>
</dbReference>